<dbReference type="AlphaFoldDB" id="A0A0E9SA36"/>
<protein>
    <submittedName>
        <fullName evidence="1">Uncharacterized protein</fullName>
    </submittedName>
</protein>
<sequence length="24" mass="2866">MCLPYSFTQMKGFHRCRNSFNPSN</sequence>
<name>A0A0E9SA36_ANGAN</name>
<dbReference type="EMBL" id="GBXM01071027">
    <property type="protein sequence ID" value="JAH37550.1"/>
    <property type="molecule type" value="Transcribed_RNA"/>
</dbReference>
<accession>A0A0E9SA36</accession>
<evidence type="ECO:0000313" key="1">
    <source>
        <dbReference type="EMBL" id="JAH37550.1"/>
    </source>
</evidence>
<organism evidence="1">
    <name type="scientific">Anguilla anguilla</name>
    <name type="common">European freshwater eel</name>
    <name type="synonym">Muraena anguilla</name>
    <dbReference type="NCBI Taxonomy" id="7936"/>
    <lineage>
        <taxon>Eukaryota</taxon>
        <taxon>Metazoa</taxon>
        <taxon>Chordata</taxon>
        <taxon>Craniata</taxon>
        <taxon>Vertebrata</taxon>
        <taxon>Euteleostomi</taxon>
        <taxon>Actinopterygii</taxon>
        <taxon>Neopterygii</taxon>
        <taxon>Teleostei</taxon>
        <taxon>Anguilliformes</taxon>
        <taxon>Anguillidae</taxon>
        <taxon>Anguilla</taxon>
    </lineage>
</organism>
<proteinExistence type="predicted"/>
<reference evidence="1" key="1">
    <citation type="submission" date="2014-11" db="EMBL/GenBank/DDBJ databases">
        <authorList>
            <person name="Amaro Gonzalez C."/>
        </authorList>
    </citation>
    <scope>NUCLEOTIDE SEQUENCE</scope>
</reference>
<reference evidence="1" key="2">
    <citation type="journal article" date="2015" name="Fish Shellfish Immunol.">
        <title>Early steps in the European eel (Anguilla anguilla)-Vibrio vulnificus interaction in the gills: Role of the RtxA13 toxin.</title>
        <authorList>
            <person name="Callol A."/>
            <person name="Pajuelo D."/>
            <person name="Ebbesson L."/>
            <person name="Teles M."/>
            <person name="MacKenzie S."/>
            <person name="Amaro C."/>
        </authorList>
    </citation>
    <scope>NUCLEOTIDE SEQUENCE</scope>
</reference>